<accession>A0A6J1N8L7</accession>
<comment type="similarity">
    <text evidence="1">Belongs to the protein-tyrosine phosphatase family. Non-receptor class myotubularin subfamily.</text>
</comment>
<dbReference type="PANTHER" id="PTHR10807">
    <property type="entry name" value="MYOTUBULARIN-RELATED"/>
    <property type="match status" value="1"/>
</dbReference>
<dbReference type="SUPFAM" id="SSF52799">
    <property type="entry name" value="(Phosphotyrosine protein) phosphatases II"/>
    <property type="match status" value="1"/>
</dbReference>
<evidence type="ECO:0000259" key="2">
    <source>
        <dbReference type="PROSITE" id="PS51339"/>
    </source>
</evidence>
<dbReference type="SUPFAM" id="SSF50729">
    <property type="entry name" value="PH domain-like"/>
    <property type="match status" value="1"/>
</dbReference>
<dbReference type="InterPro" id="IPR030564">
    <property type="entry name" value="Myotubularin"/>
</dbReference>
<organism evidence="3 4">
    <name type="scientific">Bicyclus anynana</name>
    <name type="common">Squinting bush brown butterfly</name>
    <dbReference type="NCBI Taxonomy" id="110368"/>
    <lineage>
        <taxon>Eukaryota</taxon>
        <taxon>Metazoa</taxon>
        <taxon>Ecdysozoa</taxon>
        <taxon>Arthropoda</taxon>
        <taxon>Hexapoda</taxon>
        <taxon>Insecta</taxon>
        <taxon>Pterygota</taxon>
        <taxon>Neoptera</taxon>
        <taxon>Endopterygota</taxon>
        <taxon>Lepidoptera</taxon>
        <taxon>Glossata</taxon>
        <taxon>Ditrysia</taxon>
        <taxon>Papilionoidea</taxon>
        <taxon>Nymphalidae</taxon>
        <taxon>Satyrinae</taxon>
        <taxon>Satyrini</taxon>
        <taxon>Mycalesina</taxon>
        <taxon>Bicyclus</taxon>
    </lineage>
</organism>
<proteinExistence type="inferred from homology"/>
<name>A0A6J1N8L7_BICAN</name>
<dbReference type="GO" id="GO:0046856">
    <property type="term" value="P:phosphatidylinositol dephosphorylation"/>
    <property type="evidence" value="ECO:0007669"/>
    <property type="project" value="TreeGrafter"/>
</dbReference>
<evidence type="ECO:0000256" key="1">
    <source>
        <dbReference type="ARBA" id="ARBA00007471"/>
    </source>
</evidence>
<dbReference type="GO" id="GO:0005737">
    <property type="term" value="C:cytoplasm"/>
    <property type="evidence" value="ECO:0007669"/>
    <property type="project" value="TreeGrafter"/>
</dbReference>
<dbReference type="AlphaFoldDB" id="A0A6J1N8L7"/>
<dbReference type="PROSITE" id="PS51339">
    <property type="entry name" value="PPASE_MYOTUBULARIN"/>
    <property type="match status" value="1"/>
</dbReference>
<dbReference type="GeneID" id="112046817"/>
<gene>
    <name evidence="4" type="primary">LOC112046817</name>
</gene>
<dbReference type="OrthoDB" id="271628at2759"/>
<dbReference type="PANTHER" id="PTHR10807:SF110">
    <property type="entry name" value="FI17948P1"/>
    <property type="match status" value="1"/>
</dbReference>
<dbReference type="Gene3D" id="2.30.29.30">
    <property type="entry name" value="Pleckstrin-homology domain (PH domain)/Phosphotyrosine-binding domain (PTB)"/>
    <property type="match status" value="1"/>
</dbReference>
<dbReference type="InterPro" id="IPR010569">
    <property type="entry name" value="Myotubularin-like_Pase_dom"/>
</dbReference>
<dbReference type="CDD" id="cd14537">
    <property type="entry name" value="PTP-MTMR10-like"/>
    <property type="match status" value="1"/>
</dbReference>
<protein>
    <submittedName>
        <fullName evidence="4">Myotubularin-related protein 10-B</fullName>
    </submittedName>
</protein>
<dbReference type="Pfam" id="PF06602">
    <property type="entry name" value="Myotub-related"/>
    <property type="match status" value="2"/>
</dbReference>
<evidence type="ECO:0000313" key="4">
    <source>
        <dbReference type="RefSeq" id="XP_023939391.2"/>
    </source>
</evidence>
<dbReference type="InterPro" id="IPR011993">
    <property type="entry name" value="PH-like_dom_sf"/>
</dbReference>
<feature type="domain" description="Myotubularin phosphatase" evidence="2">
    <location>
        <begin position="191"/>
        <end position="579"/>
    </location>
</feature>
<dbReference type="Proteomes" id="UP001652582">
    <property type="component" value="Chromosome 17"/>
</dbReference>
<sequence length="681" mass="76483">MNEKVVPNFTSYINVLPMNNGDKNGSLQELKPKLLNGEQVVGVAESVVLLTPLSERERGRFGSLFVTNYKLTFVPIDASVSDEYGQRNQLVGAFDVPLTGVGALWQTDGGLTRRRRLVPRSDVPPKLKGLQVVCKNMKVLSFNFTNSPIGNGRQVAIALLHHAFPKRHDLLFAFEYREPYYPTLPSDLNMFQRPGDWKRELERCECPHWRITCINGTSDAFMLTAGETLIVPSSVLDYNLIESARHFRSGRVPVWVWGRSDGAALLRSGELLQTEQSATAESVLLEQVRRSHPKLKPPHVLYLCGNSFTNTNNSLTLPSLSTLNSSYKKLVDLCTPTTLSGFWIQDSQYYSILESSRWLRYVANCIAFADDAAAHLVNSQTVVLQEGDGVDYSAVVSCLVQLLLDPHYRTIAGFQSLVQKEWIALGHPFCDRFGLPRPGNTKEESEREPTVQAAPVFLLFLDCVWQLQRQFPAACQFTETYLTTLWDCAHNHLFDTFLFNCPRDRELAVAKNFVARPLWDWGEQFSEQDVALFYNPLFAPPAPAHHRLSQISASGRWAASSRLEPCASVAGMELWSQCYERWLPPLDAPRAGPVQYYLHHCAVKAQIQKLNDKLSTMSILTRHSNGDADPNELPPTPAVTRFYPFSLRSSDTVTRSLDSMQVSLIDASQLLDSQSLLNAPD</sequence>
<reference evidence="4" key="1">
    <citation type="submission" date="2025-08" db="UniProtKB">
        <authorList>
            <consortium name="RefSeq"/>
        </authorList>
    </citation>
    <scope>IDENTIFICATION</scope>
</reference>
<evidence type="ECO:0000313" key="3">
    <source>
        <dbReference type="Proteomes" id="UP001652582"/>
    </source>
</evidence>
<keyword evidence="3" id="KW-1185">Reference proteome</keyword>
<dbReference type="InterPro" id="IPR029021">
    <property type="entry name" value="Prot-tyrosine_phosphatase-like"/>
</dbReference>
<dbReference type="GO" id="GO:0016020">
    <property type="term" value="C:membrane"/>
    <property type="evidence" value="ECO:0007669"/>
    <property type="project" value="TreeGrafter"/>
</dbReference>
<dbReference type="KEGG" id="bany:112046817"/>
<dbReference type="RefSeq" id="XP_023939391.2">
    <property type="nucleotide sequence ID" value="XM_024083623.2"/>
</dbReference>